<dbReference type="Proteomes" id="UP000033166">
    <property type="component" value="Chromosome I"/>
</dbReference>
<sequence>MNGQNVLKTTVSLDNFRTIDKIDLSKINGGINLGNFFKAAGMAYGAGYALGSFVGHLFK</sequence>
<gene>
    <name evidence="1" type="ORF">LACPI_0295</name>
</gene>
<evidence type="ECO:0008006" key="3">
    <source>
        <dbReference type="Google" id="ProtNLM"/>
    </source>
</evidence>
<dbReference type="KEGG" id="lpk:LACPI_0295"/>
<evidence type="ECO:0000313" key="1">
    <source>
        <dbReference type="EMBL" id="CEN27495.1"/>
    </source>
</evidence>
<dbReference type="RefSeq" id="WP_047914766.1">
    <property type="nucleotide sequence ID" value="NZ_LN774769.1"/>
</dbReference>
<evidence type="ECO:0000313" key="2">
    <source>
        <dbReference type="Proteomes" id="UP000033166"/>
    </source>
</evidence>
<accession>A0A0D6DVH4</accession>
<reference evidence="2" key="1">
    <citation type="submission" date="2015-01" db="EMBL/GenBank/DDBJ databases">
        <authorList>
            <person name="Andreevskaya M."/>
        </authorList>
    </citation>
    <scope>NUCLEOTIDE SEQUENCE [LARGE SCALE GENOMIC DNA]</scope>
    <source>
        <strain evidence="2">MKFS47</strain>
    </source>
</reference>
<dbReference type="AlphaFoldDB" id="A0A0D6DVH4"/>
<dbReference type="HOGENOM" id="CLU_2954819_0_0_9"/>
<proteinExistence type="predicted"/>
<dbReference type="EMBL" id="LN774769">
    <property type="protein sequence ID" value="CEN27495.1"/>
    <property type="molecule type" value="Genomic_DNA"/>
</dbReference>
<dbReference type="STRING" id="1364.LP2241_10277"/>
<protein>
    <recommendedName>
        <fullName evidence="3">Bacteriocin</fullName>
    </recommendedName>
</protein>
<organism evidence="1 2">
    <name type="scientific">Pseudolactococcus piscium MKFS47</name>
    <dbReference type="NCBI Taxonomy" id="297352"/>
    <lineage>
        <taxon>Bacteria</taxon>
        <taxon>Bacillati</taxon>
        <taxon>Bacillota</taxon>
        <taxon>Bacilli</taxon>
        <taxon>Lactobacillales</taxon>
        <taxon>Streptococcaceae</taxon>
        <taxon>Pseudolactococcus</taxon>
    </lineage>
</organism>
<name>A0A0D6DVH4_9LACT</name>